<dbReference type="EMBL" id="PDXD01000063">
    <property type="protein sequence ID" value="RYN65558.1"/>
    <property type="molecule type" value="Genomic_DNA"/>
</dbReference>
<evidence type="ECO:0008006" key="4">
    <source>
        <dbReference type="Google" id="ProtNLM"/>
    </source>
</evidence>
<organism evidence="2 3">
    <name type="scientific">Alternaria alternata</name>
    <name type="common">Alternaria rot fungus</name>
    <name type="synonym">Torula alternata</name>
    <dbReference type="NCBI Taxonomy" id="5599"/>
    <lineage>
        <taxon>Eukaryota</taxon>
        <taxon>Fungi</taxon>
        <taxon>Dikarya</taxon>
        <taxon>Ascomycota</taxon>
        <taxon>Pezizomycotina</taxon>
        <taxon>Dothideomycetes</taxon>
        <taxon>Pleosporomycetidae</taxon>
        <taxon>Pleosporales</taxon>
        <taxon>Pleosporineae</taxon>
        <taxon>Pleosporaceae</taxon>
        <taxon>Alternaria</taxon>
        <taxon>Alternaria sect. Alternaria</taxon>
        <taxon>Alternaria alternata complex</taxon>
    </lineage>
</organism>
<name>A0A4Q4N1I6_ALTAL</name>
<comment type="caution">
    <text evidence="2">The sequence shown here is derived from an EMBL/GenBank/DDBJ whole genome shotgun (WGS) entry which is preliminary data.</text>
</comment>
<evidence type="ECO:0000256" key="1">
    <source>
        <dbReference type="SAM" id="MobiDB-lite"/>
    </source>
</evidence>
<sequence>MNRLSTEIDENIAQRLDKKDLSALLKTSRYHRTIAEPYLYGELTFSDQQHASISLLFNTILDRRELAGRIRSFTLTDKEHTNTFSRTHSPTSLWPRLAEVKLLLEEFVPLSLSSSSSSSRLLAKRWLQQLLAYAPVIDGKVAMIICLAEEINDITLSTSLLQMPITCIVIGWPWIEVDAIAEDDHLTSLTLEIYESSTYHTQLDDPFTRHSSPPLTNATDNGKKEGEQAIQRRDTYRMKQMDDRNAPCPFYKLKRLSIYDPKSLGYETIPRYGYPRRLFYSLKQLCSLTTLTIDDELINSRDLNNQSLLIHLLTSQVLPTSLQSLSIASIYCMRLAQLCRKHTKGEEQDAAIKRIVNAVTALRLESLELHTKAAWPMLWADYMTERDESIHRVVPVMIDALSRCGTTMRVWHQGVSGQTLWYEPGFAVAEQDWDWRSDSRSWSAL</sequence>
<accession>A0A4Q4N1I6</accession>
<dbReference type="VEuPathDB" id="FungiDB:CC77DRAFT_1026370"/>
<proteinExistence type="predicted"/>
<dbReference type="Proteomes" id="UP000291422">
    <property type="component" value="Unassembled WGS sequence"/>
</dbReference>
<reference evidence="3" key="1">
    <citation type="journal article" date="2019" name="bioRxiv">
        <title>Genomics, evolutionary history and diagnostics of the Alternaria alternata species group including apple and Asian pear pathotypes.</title>
        <authorList>
            <person name="Armitage A.D."/>
            <person name="Cockerton H.M."/>
            <person name="Sreenivasaprasad S."/>
            <person name="Woodhall J.W."/>
            <person name="Lane C.R."/>
            <person name="Harrison R.J."/>
            <person name="Clarkson J.P."/>
        </authorList>
    </citation>
    <scope>NUCLEOTIDE SEQUENCE [LARGE SCALE GENOMIC DNA]</scope>
    <source>
        <strain evidence="3">FERA 1177</strain>
    </source>
</reference>
<evidence type="ECO:0000313" key="2">
    <source>
        <dbReference type="EMBL" id="RYN65558.1"/>
    </source>
</evidence>
<gene>
    <name evidence="2" type="ORF">AA0117_g12076</name>
</gene>
<feature type="compositionally biased region" description="Polar residues" evidence="1">
    <location>
        <begin position="209"/>
        <end position="220"/>
    </location>
</feature>
<evidence type="ECO:0000313" key="3">
    <source>
        <dbReference type="Proteomes" id="UP000291422"/>
    </source>
</evidence>
<dbReference type="AlphaFoldDB" id="A0A4Q4N1I6"/>
<protein>
    <recommendedName>
        <fullName evidence="4">F-box domain-containing protein</fullName>
    </recommendedName>
</protein>
<feature type="region of interest" description="Disordered" evidence="1">
    <location>
        <begin position="205"/>
        <end position="228"/>
    </location>
</feature>